<evidence type="ECO:0000313" key="1">
    <source>
        <dbReference type="EMBL" id="KON99270.1"/>
    </source>
</evidence>
<reference evidence="2 4" key="2">
    <citation type="submission" date="2016-10" db="EMBL/GenBank/DDBJ databases">
        <authorList>
            <person name="de Groot N.N."/>
        </authorList>
    </citation>
    <scope>NUCLEOTIDE SEQUENCE [LARGE SCALE GENOMIC DNA]</scope>
    <source>
        <strain evidence="2 4">DSM 2895</strain>
    </source>
</reference>
<proteinExistence type="predicted"/>
<dbReference type="OrthoDB" id="2811497at2"/>
<dbReference type="Proteomes" id="UP000182836">
    <property type="component" value="Unassembled WGS sequence"/>
</dbReference>
<keyword evidence="3" id="KW-1185">Reference proteome</keyword>
<dbReference type="AlphaFoldDB" id="A0A0D1XXT1"/>
<evidence type="ECO:0000313" key="3">
    <source>
        <dbReference type="Proteomes" id="UP000037269"/>
    </source>
</evidence>
<evidence type="ECO:0000313" key="4">
    <source>
        <dbReference type="Proteomes" id="UP000182836"/>
    </source>
</evidence>
<organism evidence="1 3">
    <name type="scientific">Aneurinibacillus migulanus</name>
    <name type="common">Bacillus migulanus</name>
    <dbReference type="NCBI Taxonomy" id="47500"/>
    <lineage>
        <taxon>Bacteria</taxon>
        <taxon>Bacillati</taxon>
        <taxon>Bacillota</taxon>
        <taxon>Bacilli</taxon>
        <taxon>Bacillales</taxon>
        <taxon>Paenibacillaceae</taxon>
        <taxon>Aneurinibacillus group</taxon>
        <taxon>Aneurinibacillus</taxon>
    </lineage>
</organism>
<dbReference type="GeneID" id="42303714"/>
<evidence type="ECO:0000313" key="2">
    <source>
        <dbReference type="EMBL" id="SDI57709.1"/>
    </source>
</evidence>
<dbReference type="PATRIC" id="fig|47500.8.peg.1252"/>
<accession>A0A0D1XXT1</accession>
<protein>
    <recommendedName>
        <fullName evidence="5">Lipoprotein</fullName>
    </recommendedName>
</protein>
<dbReference type="EMBL" id="FNED01000005">
    <property type="protein sequence ID" value="SDI57709.1"/>
    <property type="molecule type" value="Genomic_DNA"/>
</dbReference>
<dbReference type="Proteomes" id="UP000037269">
    <property type="component" value="Unassembled WGS sequence"/>
</dbReference>
<name>A0A0D1XXT1_ANEMI</name>
<sequence>MRKIKRILVSAGTTFMLLTGCSSEGAIDFAQYANKQMEITSMESQGTTAINLEYDSSKIKDKEELKFLQLFNHIKISAHMISENEDTMSIDGKIILQKGAIPFKLFIDQTEMVIQLDNASKPIRLANQASSLSSNQENYLAAMKELTPHIIKNLPNPSRFEITSKQDKVQGENIDGKNVHVQINGDEIPSLILSFMDGISKDKEAIEVIVRTINNVDATAKMTTETFKNELDTMVRTLKEEVSTIQQDKTLQPIFSKNNYVKADILIDSQLYERKSDVTFHVAFPTPNESGIQSLHIQSTTENWNINQPVKAQPISAAHYLDEQQLSDDTAGKLFLETLDKQHSVLYDILVNDMELYTNKGK</sequence>
<dbReference type="PROSITE" id="PS51257">
    <property type="entry name" value="PROKAR_LIPOPROTEIN"/>
    <property type="match status" value="1"/>
</dbReference>
<evidence type="ECO:0008006" key="5">
    <source>
        <dbReference type="Google" id="ProtNLM"/>
    </source>
</evidence>
<dbReference type="EMBL" id="LGUG01000002">
    <property type="protein sequence ID" value="KON99270.1"/>
    <property type="molecule type" value="Genomic_DNA"/>
</dbReference>
<gene>
    <name evidence="1" type="ORF">AF333_00595</name>
    <name evidence="2" type="ORF">SAMN04487909_105166</name>
</gene>
<dbReference type="RefSeq" id="WP_043063848.1">
    <property type="nucleotide sequence ID" value="NZ_BJOA01000082.1"/>
</dbReference>
<reference evidence="1 3" key="1">
    <citation type="submission" date="2015-07" db="EMBL/GenBank/DDBJ databases">
        <title>Fjat-14205 dsm 2895.</title>
        <authorList>
            <person name="Liu B."/>
            <person name="Wang J."/>
            <person name="Zhu Y."/>
            <person name="Liu G."/>
            <person name="Chen Q."/>
            <person name="Chen Z."/>
            <person name="Lan J."/>
            <person name="Che J."/>
            <person name="Ge C."/>
            <person name="Shi H."/>
            <person name="Pan Z."/>
            <person name="Liu X."/>
        </authorList>
    </citation>
    <scope>NUCLEOTIDE SEQUENCE [LARGE SCALE GENOMIC DNA]</scope>
    <source>
        <strain evidence="1 3">DSM 2895</strain>
    </source>
</reference>